<evidence type="ECO:0000313" key="1">
    <source>
        <dbReference type="EMBL" id="SEM12725.1"/>
    </source>
</evidence>
<keyword evidence="2" id="KW-1185">Reference proteome</keyword>
<dbReference type="EMBL" id="FOAJ01000027">
    <property type="protein sequence ID" value="SEM12725.1"/>
    <property type="molecule type" value="Genomic_DNA"/>
</dbReference>
<sequence length="31" mass="3654">MEFGFNLNRTANASAWRVLPNRWDFVAFPLI</sequence>
<accession>A0A1H7VV88</accession>
<protein>
    <submittedName>
        <fullName evidence="1">NitT/TauT family transport system permease protein</fullName>
    </submittedName>
</protein>
<reference evidence="2" key="1">
    <citation type="submission" date="2016-10" db="EMBL/GenBank/DDBJ databases">
        <authorList>
            <person name="Varghese N."/>
            <person name="Submissions S."/>
        </authorList>
    </citation>
    <scope>NUCLEOTIDE SEQUENCE [LARGE SCALE GENOMIC DNA]</scope>
    <source>
        <strain evidence="2">LMG 26416</strain>
    </source>
</reference>
<dbReference type="Proteomes" id="UP000199120">
    <property type="component" value="Unassembled WGS sequence"/>
</dbReference>
<feature type="non-terminal residue" evidence="1">
    <location>
        <position position="31"/>
    </location>
</feature>
<dbReference type="AlphaFoldDB" id="A0A1H7VV88"/>
<evidence type="ECO:0000313" key="2">
    <source>
        <dbReference type="Proteomes" id="UP000199120"/>
    </source>
</evidence>
<gene>
    <name evidence="1" type="ORF">SAMN05192542_12772</name>
</gene>
<proteinExistence type="predicted"/>
<name>A0A1H7VV88_9BURK</name>
<organism evidence="1 2">
    <name type="scientific">Paraburkholderia caballeronis</name>
    <dbReference type="NCBI Taxonomy" id="416943"/>
    <lineage>
        <taxon>Bacteria</taxon>
        <taxon>Pseudomonadati</taxon>
        <taxon>Pseudomonadota</taxon>
        <taxon>Betaproteobacteria</taxon>
        <taxon>Burkholderiales</taxon>
        <taxon>Burkholderiaceae</taxon>
        <taxon>Paraburkholderia</taxon>
    </lineage>
</organism>